<gene>
    <name evidence="6" type="ORF">QBC38DRAFT_125755</name>
</gene>
<name>A0AAN7BF27_9PEZI</name>
<evidence type="ECO:0000313" key="7">
    <source>
        <dbReference type="Proteomes" id="UP001301958"/>
    </source>
</evidence>
<dbReference type="EMBL" id="MU865539">
    <property type="protein sequence ID" value="KAK4221514.1"/>
    <property type="molecule type" value="Genomic_DNA"/>
</dbReference>
<dbReference type="Pfam" id="PF01494">
    <property type="entry name" value="FAD_binding_3"/>
    <property type="match status" value="1"/>
</dbReference>
<sequence length="431" mass="47202">MAPPKSVVIVGGSLAGLLHGLYLKRHGSNVVILEQDPKNLRSSHNAGICFGPAAQEILSKYDDTGLQTSIPSVNTRIAYRKKEELLRLNIRRNNTSWGLMYRILRANFDGLASDAVPSPPPARDGDGKADYRSGKKVTNLEYVGRGGVTVCFIGEDGKTDSIAADMVIGADGLHSTIRTLVEAPVKKEYSGYVTWRGTVPENELPEAMAEYFARRITLNLLSRSYIVIYVIPRDAGSFEPGSRLVNWVWYQNFADPSPELNEALTDINGQTHGNTVPVGLVRPEIWKHYLAARIGSMAAPVAKLIGSSEKVFVTKVNDSLCDKAVHHSGKVVLVGDALTTFRPHFALATEQAARHCLGLGKVWNGEMSFDHWEKEATGHATKTWLMSRVLGMWFLRGWVELLGTLWVYVVALVSLKLGGDGGWHGVVDVGV</sequence>
<evidence type="ECO:0000256" key="3">
    <source>
        <dbReference type="ARBA" id="ARBA00023002"/>
    </source>
</evidence>
<evidence type="ECO:0000259" key="4">
    <source>
        <dbReference type="Pfam" id="PF01494"/>
    </source>
</evidence>
<dbReference type="InterPro" id="IPR002938">
    <property type="entry name" value="FAD-bd"/>
</dbReference>
<evidence type="ECO:0000259" key="5">
    <source>
        <dbReference type="Pfam" id="PF22607"/>
    </source>
</evidence>
<dbReference type="PANTHER" id="PTHR47469">
    <property type="entry name" value="MONOOXYGENASE-LIKE"/>
    <property type="match status" value="1"/>
</dbReference>
<dbReference type="InterPro" id="IPR054707">
    <property type="entry name" value="DhpH_subs-bd"/>
</dbReference>
<dbReference type="GO" id="GO:0071949">
    <property type="term" value="F:FAD binding"/>
    <property type="evidence" value="ECO:0007669"/>
    <property type="project" value="InterPro"/>
</dbReference>
<evidence type="ECO:0000313" key="6">
    <source>
        <dbReference type="EMBL" id="KAK4221514.1"/>
    </source>
</evidence>
<dbReference type="SUPFAM" id="SSF54373">
    <property type="entry name" value="FAD-linked reductases, C-terminal domain"/>
    <property type="match status" value="1"/>
</dbReference>
<evidence type="ECO:0000256" key="2">
    <source>
        <dbReference type="ARBA" id="ARBA00022827"/>
    </source>
</evidence>
<accession>A0AAN7BF27</accession>
<keyword evidence="2" id="KW-0274">FAD</keyword>
<dbReference type="InterPro" id="IPR053212">
    <property type="entry name" value="DHP_3-monooxygenase"/>
</dbReference>
<keyword evidence="3" id="KW-0560">Oxidoreductase</keyword>
<evidence type="ECO:0000256" key="1">
    <source>
        <dbReference type="ARBA" id="ARBA00022630"/>
    </source>
</evidence>
<dbReference type="GO" id="GO:0016491">
    <property type="term" value="F:oxidoreductase activity"/>
    <property type="evidence" value="ECO:0007669"/>
    <property type="project" value="UniProtKB-KW"/>
</dbReference>
<dbReference type="PRINTS" id="PR00420">
    <property type="entry name" value="RNGMNOXGNASE"/>
</dbReference>
<dbReference type="PANTHER" id="PTHR47469:SF2">
    <property type="entry name" value="OS06G0597600 PROTEIN"/>
    <property type="match status" value="1"/>
</dbReference>
<keyword evidence="7" id="KW-1185">Reference proteome</keyword>
<dbReference type="AlphaFoldDB" id="A0AAN7BF27"/>
<keyword evidence="1" id="KW-0285">Flavoprotein</keyword>
<proteinExistence type="predicted"/>
<reference evidence="6" key="2">
    <citation type="submission" date="2023-05" db="EMBL/GenBank/DDBJ databases">
        <authorList>
            <consortium name="Lawrence Berkeley National Laboratory"/>
            <person name="Steindorff A."/>
            <person name="Hensen N."/>
            <person name="Bonometti L."/>
            <person name="Westerberg I."/>
            <person name="Brannstrom I.O."/>
            <person name="Guillou S."/>
            <person name="Cros-Aarteil S."/>
            <person name="Calhoun S."/>
            <person name="Haridas S."/>
            <person name="Kuo A."/>
            <person name="Mondo S."/>
            <person name="Pangilinan J."/>
            <person name="Riley R."/>
            <person name="Labutti K."/>
            <person name="Andreopoulos B."/>
            <person name="Lipzen A."/>
            <person name="Chen C."/>
            <person name="Yanf M."/>
            <person name="Daum C."/>
            <person name="Ng V."/>
            <person name="Clum A."/>
            <person name="Ohm R."/>
            <person name="Martin F."/>
            <person name="Silar P."/>
            <person name="Natvig D."/>
            <person name="Lalanne C."/>
            <person name="Gautier V."/>
            <person name="Ament-Velasquez S.L."/>
            <person name="Kruys A."/>
            <person name="Hutchinson M.I."/>
            <person name="Powell A.J."/>
            <person name="Barry K."/>
            <person name="Miller A.N."/>
            <person name="Grigoriev I.V."/>
            <person name="Debuchy R."/>
            <person name="Gladieux P."/>
            <person name="Thoren M.H."/>
            <person name="Johannesson H."/>
        </authorList>
    </citation>
    <scope>NUCLEOTIDE SEQUENCE</scope>
    <source>
        <strain evidence="6">CBS 990.96</strain>
    </source>
</reference>
<feature type="domain" description="2,6-dihydroxypyridine 3-monooxygenase substrate binding" evidence="5">
    <location>
        <begin position="189"/>
        <end position="318"/>
    </location>
</feature>
<feature type="domain" description="FAD-binding" evidence="4">
    <location>
        <begin position="6"/>
        <end position="44"/>
    </location>
</feature>
<reference evidence="6" key="1">
    <citation type="journal article" date="2023" name="Mol. Phylogenet. Evol.">
        <title>Genome-scale phylogeny and comparative genomics of the fungal order Sordariales.</title>
        <authorList>
            <person name="Hensen N."/>
            <person name="Bonometti L."/>
            <person name="Westerberg I."/>
            <person name="Brannstrom I.O."/>
            <person name="Guillou S."/>
            <person name="Cros-Aarteil S."/>
            <person name="Calhoun S."/>
            <person name="Haridas S."/>
            <person name="Kuo A."/>
            <person name="Mondo S."/>
            <person name="Pangilinan J."/>
            <person name="Riley R."/>
            <person name="LaButti K."/>
            <person name="Andreopoulos B."/>
            <person name="Lipzen A."/>
            <person name="Chen C."/>
            <person name="Yan M."/>
            <person name="Daum C."/>
            <person name="Ng V."/>
            <person name="Clum A."/>
            <person name="Steindorff A."/>
            <person name="Ohm R.A."/>
            <person name="Martin F."/>
            <person name="Silar P."/>
            <person name="Natvig D.O."/>
            <person name="Lalanne C."/>
            <person name="Gautier V."/>
            <person name="Ament-Velasquez S.L."/>
            <person name="Kruys A."/>
            <person name="Hutchinson M.I."/>
            <person name="Powell A.J."/>
            <person name="Barry K."/>
            <person name="Miller A.N."/>
            <person name="Grigoriev I.V."/>
            <person name="Debuchy R."/>
            <person name="Gladieux P."/>
            <person name="Hiltunen Thoren M."/>
            <person name="Johannesson H."/>
        </authorList>
    </citation>
    <scope>NUCLEOTIDE SEQUENCE</scope>
    <source>
        <strain evidence="6">CBS 990.96</strain>
    </source>
</reference>
<protein>
    <submittedName>
        <fullName evidence="6">Zeaxanthin epoxidase, chloroplastic</fullName>
    </submittedName>
</protein>
<dbReference type="Gene3D" id="3.30.9.60">
    <property type="match status" value="1"/>
</dbReference>
<dbReference type="InterPro" id="IPR036188">
    <property type="entry name" value="FAD/NAD-bd_sf"/>
</dbReference>
<comment type="caution">
    <text evidence="6">The sequence shown here is derived from an EMBL/GenBank/DDBJ whole genome shotgun (WGS) entry which is preliminary data.</text>
</comment>
<dbReference type="SUPFAM" id="SSF51905">
    <property type="entry name" value="FAD/NAD(P)-binding domain"/>
    <property type="match status" value="1"/>
</dbReference>
<organism evidence="6 7">
    <name type="scientific">Podospora fimiseda</name>
    <dbReference type="NCBI Taxonomy" id="252190"/>
    <lineage>
        <taxon>Eukaryota</taxon>
        <taxon>Fungi</taxon>
        <taxon>Dikarya</taxon>
        <taxon>Ascomycota</taxon>
        <taxon>Pezizomycotina</taxon>
        <taxon>Sordariomycetes</taxon>
        <taxon>Sordariomycetidae</taxon>
        <taxon>Sordariales</taxon>
        <taxon>Podosporaceae</taxon>
        <taxon>Podospora</taxon>
    </lineage>
</organism>
<dbReference type="Proteomes" id="UP001301958">
    <property type="component" value="Unassembled WGS sequence"/>
</dbReference>
<dbReference type="Pfam" id="PF22607">
    <property type="entry name" value="FAD_binding-like"/>
    <property type="match status" value="1"/>
</dbReference>